<evidence type="ECO:0000256" key="9">
    <source>
        <dbReference type="ARBA" id="ARBA00022699"/>
    </source>
</evidence>
<dbReference type="GO" id="GO:0090729">
    <property type="term" value="F:toxin activity"/>
    <property type="evidence" value="ECO:0007669"/>
    <property type="project" value="UniProtKB-KW"/>
</dbReference>
<dbReference type="SUPFAM" id="SSF58091">
    <property type="entry name" value="Clostridium neurotoxins, 'coiled-coil' domain"/>
    <property type="match status" value="1"/>
</dbReference>
<reference evidence="28 29" key="1">
    <citation type="journal article" date="2015" name="Infect. Genet. Evol.">
        <title>Genomic sequences of six botulinum neurotoxin-producing strains representing three clostridial species illustrate the mobility and diversity of botulinum neurotoxin genes.</title>
        <authorList>
            <person name="Smith T.J."/>
            <person name="Hill K.K."/>
            <person name="Xie G."/>
            <person name="Foley B.T."/>
            <person name="Williamson C.H."/>
            <person name="Foster J.T."/>
            <person name="Johnson S.L."/>
            <person name="Chertkov O."/>
            <person name="Teshima H."/>
            <person name="Gibbons H.S."/>
            <person name="Johnsky L.A."/>
            <person name="Karavis M.A."/>
            <person name="Smith L.A."/>
        </authorList>
    </citation>
    <scope>NUCLEOTIDE SEQUENCE [LARGE SCALE GENOMIC DNA]</scope>
    <source>
        <strain evidence="28">Sullivan</strain>
    </source>
</reference>
<evidence type="ECO:0000313" key="28">
    <source>
        <dbReference type="EMBL" id="AIY85139.1"/>
    </source>
</evidence>
<evidence type="ECO:0000256" key="16">
    <source>
        <dbReference type="ARBA" id="ARBA00023136"/>
    </source>
</evidence>
<dbReference type="SUPFAM" id="SSF49899">
    <property type="entry name" value="Concanavalin A-like lectins/glucanases"/>
    <property type="match status" value="1"/>
</dbReference>
<dbReference type="CDD" id="cd23393">
    <property type="entry name" value="Toxin_R_bind_C_BoNTF"/>
    <property type="match status" value="1"/>
</dbReference>
<dbReference type="Gene3D" id="2.80.10.50">
    <property type="match status" value="1"/>
</dbReference>
<dbReference type="GO" id="GO:0004222">
    <property type="term" value="F:metalloendopeptidase activity"/>
    <property type="evidence" value="ECO:0007669"/>
    <property type="project" value="UniProtKB-EC"/>
</dbReference>
<dbReference type="InterPro" id="IPR012500">
    <property type="entry name" value="Toxin_trans"/>
</dbReference>
<keyword evidence="14" id="KW-0843">Virulence</keyword>
<dbReference type="GO" id="GO:0006508">
    <property type="term" value="P:proteolysis"/>
    <property type="evidence" value="ECO:0007669"/>
    <property type="project" value="UniProtKB-KW"/>
</dbReference>
<proteinExistence type="inferred from homology"/>
<keyword evidence="11 28" id="KW-0378">Hydrolase</keyword>
<dbReference type="Proteomes" id="UP000030635">
    <property type="component" value="Chromosome"/>
</dbReference>
<dbReference type="Gene3D" id="3.90.1240.10">
    <property type="entry name" value="Metalloproteases ('zincins'), catalytic domain like"/>
    <property type="match status" value="1"/>
</dbReference>
<keyword evidence="13" id="KW-1043">Host membrane</keyword>
<dbReference type="InterPro" id="IPR012928">
    <property type="entry name" value="Toxin_rcpt-bd_N"/>
</dbReference>
<feature type="domain" description="Clostridium neurotoxin receptor-binding C-terminal" evidence="25">
    <location>
        <begin position="1072"/>
        <end position="1268"/>
    </location>
</feature>
<dbReference type="Pfam" id="PF07952">
    <property type="entry name" value="Toxin_trans"/>
    <property type="match status" value="1"/>
</dbReference>
<accession>A0A0A7FZS7</accession>
<dbReference type="GO" id="GO:0008320">
    <property type="term" value="F:protein transmembrane transporter activity"/>
    <property type="evidence" value="ECO:0007669"/>
    <property type="project" value="InterPro"/>
</dbReference>
<dbReference type="InterPro" id="IPR013104">
    <property type="entry name" value="Toxin_rcpt-bd_C"/>
</dbReference>
<name>A0A0A7FZS7_9CLOT</name>
<dbReference type="eggNOG" id="ENOG5032QRH">
    <property type="taxonomic scope" value="Bacteria"/>
</dbReference>
<protein>
    <submittedName>
        <fullName evidence="28">Botulinum neurotoxin type F</fullName>
        <ecNumber evidence="28">3.4.24.69</ecNumber>
    </submittedName>
</protein>
<dbReference type="RefSeq" id="WP_039311670.1">
    <property type="nucleotide sequence ID" value="NZ_CP006905.1"/>
</dbReference>
<dbReference type="Pfam" id="PF01742">
    <property type="entry name" value="Peptidase_M27"/>
    <property type="match status" value="1"/>
</dbReference>
<feature type="domain" description="Clostridium neurotoxin translocation" evidence="26">
    <location>
        <begin position="528"/>
        <end position="842"/>
    </location>
</feature>
<dbReference type="SUPFAM" id="SSF50386">
    <property type="entry name" value="STI-like"/>
    <property type="match status" value="1"/>
</dbReference>
<keyword evidence="5" id="KW-1032">Host cell membrane</keyword>
<dbReference type="Gene3D" id="2.60.120.200">
    <property type="match status" value="1"/>
</dbReference>
<dbReference type="InterPro" id="IPR011065">
    <property type="entry name" value="Kunitz_inhibitor_STI-like_sf"/>
</dbReference>
<keyword evidence="10" id="KW-0479">Metal-binding</keyword>
<dbReference type="Pfam" id="PF07951">
    <property type="entry name" value="Toxin_R_bind_C"/>
    <property type="match status" value="1"/>
</dbReference>
<dbReference type="FunFam" id="2.60.120.200:FF:000184">
    <property type="entry name" value="Botulinum neurotoxin type A"/>
    <property type="match status" value="1"/>
</dbReference>
<dbReference type="GO" id="GO:0044231">
    <property type="term" value="C:host cell presynaptic membrane"/>
    <property type="evidence" value="ECO:0007669"/>
    <property type="project" value="UniProtKB-SubCell"/>
</dbReference>
<evidence type="ECO:0000256" key="8">
    <source>
        <dbReference type="ARBA" id="ARBA00022670"/>
    </source>
</evidence>
<evidence type="ECO:0000256" key="5">
    <source>
        <dbReference type="ARBA" id="ARBA00022511"/>
    </source>
</evidence>
<keyword evidence="12" id="KW-0862">Zinc</keyword>
<evidence type="ECO:0000256" key="2">
    <source>
        <dbReference type="ARBA" id="ARBA00004613"/>
    </source>
</evidence>
<keyword evidence="6" id="KW-0964">Secreted</keyword>
<feature type="domain" description="Botulinum/Tetanus toxin catalytic chain" evidence="24">
    <location>
        <begin position="4"/>
        <end position="401"/>
    </location>
</feature>
<dbReference type="KEGG" id="cbv:U729_701"/>
<evidence type="ECO:0000256" key="18">
    <source>
        <dbReference type="ARBA" id="ARBA00023200"/>
    </source>
</evidence>
<evidence type="ECO:0000313" key="29">
    <source>
        <dbReference type="Proteomes" id="UP000030635"/>
    </source>
</evidence>
<dbReference type="SUPFAM" id="SSF55486">
    <property type="entry name" value="Metalloproteases ('zincins'), catalytic domain"/>
    <property type="match status" value="1"/>
</dbReference>
<dbReference type="Pfam" id="PF07953">
    <property type="entry name" value="Toxin_R_bind_N"/>
    <property type="match status" value="1"/>
</dbReference>
<evidence type="ECO:0000256" key="19">
    <source>
        <dbReference type="ARBA" id="ARBA00023586"/>
    </source>
</evidence>
<evidence type="ECO:0000256" key="12">
    <source>
        <dbReference type="ARBA" id="ARBA00022833"/>
    </source>
</evidence>
<evidence type="ECO:0000256" key="23">
    <source>
        <dbReference type="ARBA" id="ARBA00084105"/>
    </source>
</evidence>
<dbReference type="InterPro" id="IPR013320">
    <property type="entry name" value="ConA-like_dom_sf"/>
</dbReference>
<comment type="catalytic activity">
    <reaction evidence="20">
        <text>Limited hydrolysis of proteins of the neuroexocytosis apparatus, synaptobrevins, SNAP25 or syntaxin. No detected action on small molecule substrates.</text>
        <dbReference type="EC" id="3.4.24.69"/>
    </reaction>
</comment>
<evidence type="ECO:0000259" key="27">
    <source>
        <dbReference type="Pfam" id="PF07953"/>
    </source>
</evidence>
<dbReference type="Gene3D" id="1.20.1120.10">
    <property type="entry name" value="Clostridium botulinum neurotoxin b, 'coiled-coil' domain"/>
    <property type="match status" value="1"/>
</dbReference>
<dbReference type="InterPro" id="IPR036248">
    <property type="entry name" value="Clostridium_toxin_transloc"/>
</dbReference>
<keyword evidence="29" id="KW-1185">Reference proteome</keyword>
<dbReference type="EMBL" id="CP006905">
    <property type="protein sequence ID" value="AIY85139.1"/>
    <property type="molecule type" value="Genomic_DNA"/>
</dbReference>
<dbReference type="InterPro" id="IPR000395">
    <property type="entry name" value="Bot/tetX_LC"/>
</dbReference>
<organism evidence="28 29">
    <name type="scientific">Clostridium baratii str. Sullivan</name>
    <dbReference type="NCBI Taxonomy" id="1415775"/>
    <lineage>
        <taxon>Bacteria</taxon>
        <taxon>Bacillati</taxon>
        <taxon>Bacillota</taxon>
        <taxon>Clostridia</taxon>
        <taxon>Eubacteriales</taxon>
        <taxon>Clostridiaceae</taxon>
        <taxon>Clostridium</taxon>
    </lineage>
</organism>
<evidence type="ECO:0000256" key="14">
    <source>
        <dbReference type="ARBA" id="ARBA00023026"/>
    </source>
</evidence>
<feature type="domain" description="Clostridium neurotoxin receptor binding N-terminal" evidence="27">
    <location>
        <begin position="869"/>
        <end position="1063"/>
    </location>
</feature>
<dbReference type="EC" id="3.4.24.69" evidence="28"/>
<sequence>MPVNINNFNYNDPINNTTILYMKMPYYEDSNKYYKAFEIMDNVWIIPERNIIGKKPSDFYPPISLDSGSSAYYDPNYLTTDAEKDRFLKTVIKLFNRINSNPAGQVLLEEIKNGKPYLGNDHTAVNEFCANNRSTSVEIKESNGTTDSMLLNLVILGPGPNILECSTFPVRIFPNNIAYDPSEKGFGSIQLMSFSTEYEYAFNDNTDLFIADPAISLAHELIHVLHGLYGAKGVTNKKVIEVDQGALMAAEKDIKIEEFITFGGQDLNIITNSTNQKIYDNLLSNYTAIASRLSQVNINNSALNTTYYKNFFQWKYGLDQDSNGNYTVNISKFNAIYKKLFSFTECDLAQKFQVKNRSNYLFHFKPFRLLDLLDDNIYSISEGFNIGSLRVNNNGQNINLNSRIVGPIPDNGLVERFVGLCKSIVSKKGTKNSLCIKVNNRDLFFVASESSYNENGINSPKEIDDTTITNNNYKKNLDEVILDYNSDAIPNLSSRLLNTTAQNDSYVPKYDSNGTSEIKEYTVDKLNVFFYLYAQKAPEGESAISLTSSVNTALLDASKVYTFFSSDFINTVNKPVQAALFISWIQQVINDFTTEATQKSTIDKIADISLVVPYVGLALNIGNEVQKGNFKEAIELLGAGILLEFVPELLIPTILVFTIKSFINSDDSKNKIIKAINNALRERELKWKEVYSWIVSNWLTRINTQFNKRKEQMYQALQNQVDGIKKIIEYKYNNYTLDEKNRLKAEYNIYSIKEELNKKVSLAMQNIDRFLTESSISYLMKLINEAKINKLSEYDKRVNQYLLNYILENSSTLGTSSVQELNNLVSNTLNNSIPFELSEYTNDKILISYFNRFYKRIIDSSILNMKYENNRFIDSSGYGSNISINGDIYIYSTNRNQFGIYSSRLSEVNITQNNTIIYNSRYQNFSVSFWVRIPKYNNLKNLNNEYTIINCMRNNNSGWKISLNYNNIIWTLQDTTGNNQKLVFNYTQMIDISDYINKWTFVTITNNRLGHSKLYINGNLTDQKSILNLGNIHVDDNILFKIVGCNDTRYVGIRYFKIFNMELDKTEIETLYHSEPDSTILKDFWGNYLLYNKKYYLLNLLKPNMSVTKNSDILNINRQRGIYSKTNIFSNARLYTGVEVIIRKVGSTDTSNTDNFVRKNDTVYINVVDGNSEYQLYADVSTSAVEKTIKLRRISNSNYNSNQMIIMDSIGDNCTMNFKTNNGNDIGLLGFHLNNLVASSWYYKNIRNNTRNNGCFWSFISKEHGWQE</sequence>
<evidence type="ECO:0000256" key="20">
    <source>
        <dbReference type="ARBA" id="ARBA00051887"/>
    </source>
</evidence>
<evidence type="ECO:0000256" key="7">
    <source>
        <dbReference type="ARBA" id="ARBA00022656"/>
    </source>
</evidence>
<evidence type="ECO:0000256" key="21">
    <source>
        <dbReference type="ARBA" id="ARBA00060505"/>
    </source>
</evidence>
<dbReference type="AlphaFoldDB" id="A0A0A7FZS7"/>
<evidence type="ECO:0000256" key="17">
    <source>
        <dbReference type="ARBA" id="ARBA00023157"/>
    </source>
</evidence>
<evidence type="ECO:0000256" key="6">
    <source>
        <dbReference type="ARBA" id="ARBA00022525"/>
    </source>
</evidence>
<gene>
    <name evidence="28" type="primary">botF</name>
    <name evidence="28" type="ORF">U729_701</name>
</gene>
<keyword evidence="17" id="KW-1015">Disulfide bond</keyword>
<dbReference type="HOGENOM" id="CLU_262205_0_0_9"/>
<keyword evidence="18" id="KW-1035">Host cytoplasm</keyword>
<keyword evidence="8" id="KW-0645">Protease</keyword>
<evidence type="ECO:0000256" key="4">
    <source>
        <dbReference type="ARBA" id="ARBA00022488"/>
    </source>
</evidence>
<evidence type="ECO:0000256" key="3">
    <source>
        <dbReference type="ARBA" id="ARBA00007113"/>
    </source>
</evidence>
<dbReference type="OrthoDB" id="1936604at2"/>
<evidence type="ECO:0000259" key="24">
    <source>
        <dbReference type="Pfam" id="PF01742"/>
    </source>
</evidence>
<keyword evidence="7" id="KW-0800">Toxin</keyword>
<dbReference type="PRINTS" id="PR00760">
    <property type="entry name" value="BONTOXILYSIN"/>
</dbReference>
<evidence type="ECO:0000256" key="11">
    <source>
        <dbReference type="ARBA" id="ARBA00022801"/>
    </source>
</evidence>
<dbReference type="GO" id="GO:0044164">
    <property type="term" value="C:host cell cytosol"/>
    <property type="evidence" value="ECO:0007669"/>
    <property type="project" value="UniProtKB-SubCell"/>
</dbReference>
<evidence type="ECO:0000256" key="13">
    <source>
        <dbReference type="ARBA" id="ARBA00022870"/>
    </source>
</evidence>
<keyword evidence="15" id="KW-0482">Metalloprotease</keyword>
<dbReference type="GO" id="GO:0044161">
    <property type="term" value="C:host cell cytoplasmic vesicle"/>
    <property type="evidence" value="ECO:0007669"/>
    <property type="project" value="UniProtKB-SubCell"/>
</dbReference>
<keyword evidence="4" id="KW-1036">Host cytoplasmic vesicle</keyword>
<evidence type="ECO:0000256" key="1">
    <source>
        <dbReference type="ARBA" id="ARBA00001947"/>
    </source>
</evidence>
<evidence type="ECO:0000256" key="22">
    <source>
        <dbReference type="ARBA" id="ARBA00060506"/>
    </source>
</evidence>
<comment type="cofactor">
    <cofactor evidence="1">
        <name>Zn(2+)</name>
        <dbReference type="ChEBI" id="CHEBI:29105"/>
    </cofactor>
</comment>
<evidence type="ECO:0000259" key="25">
    <source>
        <dbReference type="Pfam" id="PF07951"/>
    </source>
</evidence>
<keyword evidence="23" id="KW-1051">Host synapse</keyword>
<evidence type="ECO:0000256" key="10">
    <source>
        <dbReference type="ARBA" id="ARBA00022723"/>
    </source>
</evidence>
<comment type="similarity">
    <text evidence="3">Belongs to the peptidase M27 family.</text>
</comment>
<comment type="subcellular location">
    <subcellularLocation>
        <location evidence="19">Host cytoplasm</location>
        <location evidence="19">Host cytosol</location>
    </subcellularLocation>
    <subcellularLocation>
        <location evidence="22">Host cytoplasmic vesicle</location>
        <location evidence="22">Host secretory vesicle</location>
        <location evidence="22">Host synaptic vesicle membrane</location>
        <topology evidence="22">Multi-pass membrane protein</topology>
    </subcellularLocation>
    <subcellularLocation>
        <location evidence="21">Host synapse</location>
        <location evidence="21">Host presynaptic cell membrane</location>
    </subcellularLocation>
    <subcellularLocation>
        <location evidence="2">Secreted</location>
    </subcellularLocation>
</comment>
<evidence type="ECO:0000259" key="26">
    <source>
        <dbReference type="Pfam" id="PF07952"/>
    </source>
</evidence>
<keyword evidence="9 28" id="KW-0528">Neurotoxin</keyword>
<dbReference type="GO" id="GO:0005576">
    <property type="term" value="C:extracellular region"/>
    <property type="evidence" value="ECO:0007669"/>
    <property type="project" value="UniProtKB-SubCell"/>
</dbReference>
<keyword evidence="16" id="KW-0472">Membrane</keyword>
<evidence type="ECO:0000256" key="15">
    <source>
        <dbReference type="ARBA" id="ARBA00023049"/>
    </source>
</evidence>
<dbReference type="GO" id="GO:0008270">
    <property type="term" value="F:zinc ion binding"/>
    <property type="evidence" value="ECO:0007669"/>
    <property type="project" value="InterPro"/>
</dbReference>